<dbReference type="InterPro" id="IPR002477">
    <property type="entry name" value="Peptidoglycan-bd-like"/>
</dbReference>
<dbReference type="Pfam" id="PF03734">
    <property type="entry name" value="YkuD"/>
    <property type="match status" value="1"/>
</dbReference>
<dbReference type="InterPro" id="IPR036366">
    <property type="entry name" value="PGBDSf"/>
</dbReference>
<dbReference type="Pfam" id="PF01471">
    <property type="entry name" value="PG_binding_1"/>
    <property type="match status" value="1"/>
</dbReference>
<dbReference type="Gene3D" id="2.40.440.10">
    <property type="entry name" value="L,D-transpeptidase catalytic domain-like"/>
    <property type="match status" value="1"/>
</dbReference>
<keyword evidence="4 7" id="KW-0133">Cell shape</keyword>
<dbReference type="Proteomes" id="UP000294575">
    <property type="component" value="Unassembled WGS sequence"/>
</dbReference>
<dbReference type="InterPro" id="IPR052905">
    <property type="entry name" value="LD-transpeptidase_YkuD-like"/>
</dbReference>
<keyword evidence="10" id="KW-1185">Reference proteome</keyword>
<evidence type="ECO:0000256" key="7">
    <source>
        <dbReference type="PROSITE-ProRule" id="PRU01373"/>
    </source>
</evidence>
<evidence type="ECO:0000313" key="10">
    <source>
        <dbReference type="Proteomes" id="UP000294575"/>
    </source>
</evidence>
<dbReference type="GO" id="GO:0071555">
    <property type="term" value="P:cell wall organization"/>
    <property type="evidence" value="ECO:0007669"/>
    <property type="project" value="UniProtKB-UniRule"/>
</dbReference>
<feature type="active site" description="Proton donor/acceptor" evidence="7">
    <location>
        <position position="409"/>
    </location>
</feature>
<dbReference type="SUPFAM" id="SSF141523">
    <property type="entry name" value="L,D-transpeptidase catalytic domain-like"/>
    <property type="match status" value="1"/>
</dbReference>
<dbReference type="GO" id="GO:0009252">
    <property type="term" value="P:peptidoglycan biosynthetic process"/>
    <property type="evidence" value="ECO:0007669"/>
    <property type="project" value="UniProtKB-UniPathway"/>
</dbReference>
<feature type="active site" description="Nucleophile" evidence="7">
    <location>
        <position position="428"/>
    </location>
</feature>
<dbReference type="InterPro" id="IPR045380">
    <property type="entry name" value="LD_TPept_scaffold_dom"/>
</dbReference>
<dbReference type="UniPathway" id="UPA00219"/>
<dbReference type="CDD" id="cd16913">
    <property type="entry name" value="YkuD_like"/>
    <property type="match status" value="1"/>
</dbReference>
<evidence type="ECO:0000256" key="2">
    <source>
        <dbReference type="ARBA" id="ARBA00005992"/>
    </source>
</evidence>
<dbReference type="Pfam" id="PF20142">
    <property type="entry name" value="Scaffold"/>
    <property type="match status" value="1"/>
</dbReference>
<dbReference type="InterPro" id="IPR036365">
    <property type="entry name" value="PGBD-like_sf"/>
</dbReference>
<sequence>MGQMEPDTGMTTDLASACPAEYQRFAASAVDGVRVQEYYRRQGDQLQWQDVARRNLLRSLLEDLQYDGLEPQEYLHGLQQAGTAPVVPYCTDAGISHDYLLALHHLQHGRLVQAGVEPYWVEAAAALRQPLPVVDLALQTAGDLARSFAQARPAQLLYAQLREQLRDGTWLQQDDWIVVAAGKSLKPGIRDARVVDLRLRLQQGGVLPVDQPDADSADPYLYDERLETAVKAFQADHYLEDDGIVGPATLTELNVSPRQRLMQVRVNLERLRWLEKYLEPNLLIVDIAGARLLYVENGQVAWRTRTQVGTVGRQTPLLKSRITHLTMNPTWTVPPTIFRKDKLPAIRKDIGYLERSRMQVLNGQGQVLDPYSVDWSAPGNIMLRQAAGPGNALGRVAIRFANPFSVYLHDTPSQHLFGRATRTVSSGCVRVEGVFSLLDLLAADDSTRQRIEQLLDSGETRQVNLARLTPVLLAYWTVEVDVDGRLRFRADSYGLDQRVAEALERGG</sequence>
<dbReference type="GO" id="GO:0016740">
    <property type="term" value="F:transferase activity"/>
    <property type="evidence" value="ECO:0007669"/>
    <property type="project" value="UniProtKB-KW"/>
</dbReference>
<evidence type="ECO:0000256" key="5">
    <source>
        <dbReference type="ARBA" id="ARBA00022984"/>
    </source>
</evidence>
<evidence type="ECO:0000256" key="1">
    <source>
        <dbReference type="ARBA" id="ARBA00004752"/>
    </source>
</evidence>
<proteinExistence type="inferred from homology"/>
<evidence type="ECO:0000259" key="8">
    <source>
        <dbReference type="PROSITE" id="PS52029"/>
    </source>
</evidence>
<dbReference type="PANTHER" id="PTHR41533">
    <property type="entry name" value="L,D-TRANSPEPTIDASE HI_1667-RELATED"/>
    <property type="match status" value="1"/>
</dbReference>
<comment type="similarity">
    <text evidence="2">Belongs to the YkuD family.</text>
</comment>
<feature type="domain" description="L,D-TPase catalytic" evidence="8">
    <location>
        <begin position="281"/>
        <end position="452"/>
    </location>
</feature>
<protein>
    <submittedName>
        <fullName evidence="9">Murein L,D-transpeptidase YcbB/YkuD</fullName>
    </submittedName>
</protein>
<dbReference type="Gene3D" id="1.10.101.10">
    <property type="entry name" value="PGBD-like superfamily/PGBD"/>
    <property type="match status" value="1"/>
</dbReference>
<reference evidence="9 10" key="1">
    <citation type="submission" date="2019-03" db="EMBL/GenBank/DDBJ databases">
        <title>Genomic Encyclopedia of Type Strains, Phase IV (KMG-IV): sequencing the most valuable type-strain genomes for metagenomic binning, comparative biology and taxonomic classification.</title>
        <authorList>
            <person name="Goeker M."/>
        </authorList>
    </citation>
    <scope>NUCLEOTIDE SEQUENCE [LARGE SCALE GENOMIC DNA]</scope>
    <source>
        <strain evidence="9 10">DSM 28679</strain>
    </source>
</reference>
<gene>
    <name evidence="9" type="ORF">DFQ45_10421</name>
</gene>
<dbReference type="SUPFAM" id="SSF47090">
    <property type="entry name" value="PGBD-like"/>
    <property type="match status" value="1"/>
</dbReference>
<evidence type="ECO:0000256" key="3">
    <source>
        <dbReference type="ARBA" id="ARBA00022679"/>
    </source>
</evidence>
<dbReference type="EMBL" id="SNYK01000004">
    <property type="protein sequence ID" value="TDQ38448.1"/>
    <property type="molecule type" value="Genomic_DNA"/>
</dbReference>
<keyword evidence="5 7" id="KW-0573">Peptidoglycan synthesis</keyword>
<evidence type="ECO:0000313" key="9">
    <source>
        <dbReference type="EMBL" id="TDQ38448.1"/>
    </source>
</evidence>
<dbReference type="GO" id="GO:0008360">
    <property type="term" value="P:regulation of cell shape"/>
    <property type="evidence" value="ECO:0007669"/>
    <property type="project" value="UniProtKB-UniRule"/>
</dbReference>
<name>A0A4R6TX45_9GAMM</name>
<evidence type="ECO:0000256" key="4">
    <source>
        <dbReference type="ARBA" id="ARBA00022960"/>
    </source>
</evidence>
<dbReference type="AlphaFoldDB" id="A0A4R6TX45"/>
<accession>A0A4R6TX45</accession>
<dbReference type="InterPro" id="IPR038063">
    <property type="entry name" value="Transpep_catalytic_dom"/>
</dbReference>
<evidence type="ECO:0000256" key="6">
    <source>
        <dbReference type="ARBA" id="ARBA00023316"/>
    </source>
</evidence>
<comment type="pathway">
    <text evidence="1 7">Cell wall biogenesis; peptidoglycan biosynthesis.</text>
</comment>
<comment type="caution">
    <text evidence="9">The sequence shown here is derived from an EMBL/GenBank/DDBJ whole genome shotgun (WGS) entry which is preliminary data.</text>
</comment>
<dbReference type="GO" id="GO:0004180">
    <property type="term" value="F:carboxypeptidase activity"/>
    <property type="evidence" value="ECO:0007669"/>
    <property type="project" value="UniProtKB-ARBA"/>
</dbReference>
<dbReference type="PANTHER" id="PTHR41533:SF2">
    <property type="entry name" value="BLR7131 PROTEIN"/>
    <property type="match status" value="1"/>
</dbReference>
<organism evidence="9 10">
    <name type="scientific">Thiopseudomonas denitrificans</name>
    <dbReference type="NCBI Taxonomy" id="1501432"/>
    <lineage>
        <taxon>Bacteria</taxon>
        <taxon>Pseudomonadati</taxon>
        <taxon>Pseudomonadota</taxon>
        <taxon>Gammaproteobacteria</taxon>
        <taxon>Pseudomonadales</taxon>
        <taxon>Pseudomonadaceae</taxon>
        <taxon>Thiopseudomonas</taxon>
    </lineage>
</organism>
<dbReference type="InterPro" id="IPR005490">
    <property type="entry name" value="LD_TPept_cat_dom"/>
</dbReference>
<dbReference type="PROSITE" id="PS52029">
    <property type="entry name" value="LD_TPASE"/>
    <property type="match status" value="1"/>
</dbReference>
<keyword evidence="6 7" id="KW-0961">Cell wall biogenesis/degradation</keyword>
<keyword evidence="3" id="KW-0808">Transferase</keyword>